<dbReference type="Gene3D" id="1.10.287.1100">
    <property type="entry name" value="Sporulation inhibitor A"/>
    <property type="match status" value="1"/>
</dbReference>
<gene>
    <name evidence="1" type="ORF">ACFPYN_04450</name>
</gene>
<dbReference type="Pfam" id="PF08970">
    <property type="entry name" value="Sda"/>
    <property type="match status" value="1"/>
</dbReference>
<keyword evidence="2" id="KW-1185">Reference proteome</keyword>
<dbReference type="InterPro" id="IPR036916">
    <property type="entry name" value="Sda_sf"/>
</dbReference>
<dbReference type="SUPFAM" id="SSF100985">
    <property type="entry name" value="Sporulation inhibitor Sda"/>
    <property type="match status" value="1"/>
</dbReference>
<dbReference type="EMBL" id="JBHSRI010000003">
    <property type="protein sequence ID" value="MFC6038703.1"/>
    <property type="molecule type" value="Genomic_DNA"/>
</dbReference>
<dbReference type="GO" id="GO:0004860">
    <property type="term" value="F:protein kinase inhibitor activity"/>
    <property type="evidence" value="ECO:0007669"/>
    <property type="project" value="UniProtKB-KW"/>
</dbReference>
<accession>A0ABW1L6E7</accession>
<dbReference type="Proteomes" id="UP001596170">
    <property type="component" value="Unassembled WGS sequence"/>
</dbReference>
<keyword evidence="1" id="KW-0649">Protein kinase inhibitor</keyword>
<proteinExistence type="predicted"/>
<comment type="caution">
    <text evidence="1">The sequence shown here is derived from an EMBL/GenBank/DDBJ whole genome shotgun (WGS) entry which is preliminary data.</text>
</comment>
<dbReference type="RefSeq" id="WP_377732771.1">
    <property type="nucleotide sequence ID" value="NZ_JBHSRI010000003.1"/>
</dbReference>
<reference evidence="2" key="1">
    <citation type="journal article" date="2019" name="Int. J. Syst. Evol. Microbiol.">
        <title>The Global Catalogue of Microorganisms (GCM) 10K type strain sequencing project: providing services to taxonomists for standard genome sequencing and annotation.</title>
        <authorList>
            <consortium name="The Broad Institute Genomics Platform"/>
            <consortium name="The Broad Institute Genome Sequencing Center for Infectious Disease"/>
            <person name="Wu L."/>
            <person name="Ma J."/>
        </authorList>
    </citation>
    <scope>NUCLEOTIDE SEQUENCE [LARGE SCALE GENOMIC DNA]</scope>
    <source>
        <strain evidence="2">CCUG 54527</strain>
    </source>
</reference>
<dbReference type="InterPro" id="IPR015064">
    <property type="entry name" value="Sda"/>
</dbReference>
<protein>
    <submittedName>
        <fullName evidence="1">Sporulation histidine kinase inhibitor Sda</fullName>
    </submittedName>
</protein>
<evidence type="ECO:0000313" key="1">
    <source>
        <dbReference type="EMBL" id="MFC6038703.1"/>
    </source>
</evidence>
<organism evidence="1 2">
    <name type="scientific">Paenisporosarcina macmurdoensis</name>
    <dbReference type="NCBI Taxonomy" id="212659"/>
    <lineage>
        <taxon>Bacteria</taxon>
        <taxon>Bacillati</taxon>
        <taxon>Bacillota</taxon>
        <taxon>Bacilli</taxon>
        <taxon>Bacillales</taxon>
        <taxon>Caryophanaceae</taxon>
        <taxon>Paenisporosarcina</taxon>
    </lineage>
</organism>
<evidence type="ECO:0000313" key="2">
    <source>
        <dbReference type="Proteomes" id="UP001596170"/>
    </source>
</evidence>
<name>A0ABW1L6E7_9BACL</name>
<sequence length="40" mass="4673">MSKLSTQLLMESYVKAKDLKLCPDFICLLENEIRRRSLSV</sequence>